<name>A0A0A0H0L5_ECOLX</name>
<reference evidence="1 2" key="1">
    <citation type="submission" date="2018-06" db="EMBL/GenBank/DDBJ databases">
        <authorList>
            <consortium name="Pathogen Informatics"/>
            <person name="Doyle S."/>
        </authorList>
    </citation>
    <scope>NUCLEOTIDE SEQUENCE [LARGE SCALE GENOMIC DNA]</scope>
    <source>
        <strain evidence="1 2">NCTC9081</strain>
    </source>
</reference>
<gene>
    <name evidence="1" type="ORF">NCTC9081_04263</name>
</gene>
<dbReference type="Gene3D" id="2.40.10.270">
    <property type="entry name" value="Bacteriophage SPP1 head-tail adaptor protein"/>
    <property type="match status" value="1"/>
</dbReference>
<sequence>MNIGRLRDRVTIQTLKQTRDITGEILETWEDGHTLWASVNMISSKEAISSGAELAIGTVRIWIRYRKDINATSRIKVSTGPLAGRVLNIIGQPLPDAARTRLEILCREGAEK</sequence>
<dbReference type="RefSeq" id="WP_001020670.1">
    <property type="nucleotide sequence ID" value="NZ_AP027176.1"/>
</dbReference>
<proteinExistence type="predicted"/>
<dbReference type="AlphaFoldDB" id="A0A0A0H0L5"/>
<organism evidence="1 2">
    <name type="scientific">Escherichia coli</name>
    <dbReference type="NCBI Taxonomy" id="562"/>
    <lineage>
        <taxon>Bacteria</taxon>
        <taxon>Pseudomonadati</taxon>
        <taxon>Pseudomonadota</taxon>
        <taxon>Gammaproteobacteria</taxon>
        <taxon>Enterobacterales</taxon>
        <taxon>Enterobacteriaceae</taxon>
        <taxon>Escherichia</taxon>
    </lineage>
</organism>
<dbReference type="Pfam" id="PF05521">
    <property type="entry name" value="Phage_HCP"/>
    <property type="match status" value="1"/>
</dbReference>
<dbReference type="Proteomes" id="UP000254716">
    <property type="component" value="Unassembled WGS sequence"/>
</dbReference>
<protein>
    <submittedName>
        <fullName evidence="1">Head-tail adaptor</fullName>
    </submittedName>
</protein>
<dbReference type="EMBL" id="UGCV01000008">
    <property type="protein sequence ID" value="STJ18763.1"/>
    <property type="molecule type" value="Genomic_DNA"/>
</dbReference>
<dbReference type="InterPro" id="IPR008767">
    <property type="entry name" value="Phage_SPP1_head-tail_adaptor"/>
</dbReference>
<evidence type="ECO:0000313" key="2">
    <source>
        <dbReference type="Proteomes" id="UP000254716"/>
    </source>
</evidence>
<evidence type="ECO:0000313" key="1">
    <source>
        <dbReference type="EMBL" id="STJ18763.1"/>
    </source>
</evidence>
<dbReference type="NCBIfam" id="TIGR01563">
    <property type="entry name" value="gp16_SPP1"/>
    <property type="match status" value="1"/>
</dbReference>
<accession>A0A0A0H0L5</accession>
<dbReference type="InterPro" id="IPR038666">
    <property type="entry name" value="SSP1_head-tail_sf"/>
</dbReference>